<comment type="catalytic activity">
    <reaction evidence="13 14">
        <text>2 cob(II)alamin + reduced [electron-transfer flavoprotein] + 2 ATP = 2 adenosylcob(III)alamin + 2 triphosphate + oxidized [electron-transfer flavoprotein] + 3 H(+)</text>
        <dbReference type="Rhea" id="RHEA:28671"/>
        <dbReference type="Rhea" id="RHEA-COMP:10685"/>
        <dbReference type="Rhea" id="RHEA-COMP:10686"/>
        <dbReference type="ChEBI" id="CHEBI:15378"/>
        <dbReference type="ChEBI" id="CHEBI:16304"/>
        <dbReference type="ChEBI" id="CHEBI:18036"/>
        <dbReference type="ChEBI" id="CHEBI:18408"/>
        <dbReference type="ChEBI" id="CHEBI:30616"/>
        <dbReference type="ChEBI" id="CHEBI:57692"/>
        <dbReference type="ChEBI" id="CHEBI:58307"/>
        <dbReference type="EC" id="2.5.1.17"/>
    </reaction>
</comment>
<dbReference type="SUPFAM" id="SSF89028">
    <property type="entry name" value="Cobalamin adenosyltransferase-like"/>
    <property type="match status" value="1"/>
</dbReference>
<dbReference type="Pfam" id="PF01923">
    <property type="entry name" value="Cob_adeno_trans"/>
    <property type="match status" value="1"/>
</dbReference>
<protein>
    <recommendedName>
        <fullName evidence="4 14">Corrinoid adenosyltransferase</fullName>
        <ecNumber evidence="3 14">2.5.1.17</ecNumber>
    </recommendedName>
    <alternativeName>
        <fullName evidence="9 14">Cob(II)alamin adenosyltransferase</fullName>
    </alternativeName>
    <alternativeName>
        <fullName evidence="11 14">Cob(II)yrinic acid a,c-diamide adenosyltransferase</fullName>
    </alternativeName>
    <alternativeName>
        <fullName evidence="10 14">Cobinamide/cobalamin adenosyltransferase</fullName>
    </alternativeName>
</protein>
<evidence type="ECO:0000256" key="3">
    <source>
        <dbReference type="ARBA" id="ARBA00012454"/>
    </source>
</evidence>
<organism evidence="16 17">
    <name type="scientific">Candidatus Clostridium stratigraminis</name>
    <dbReference type="NCBI Taxonomy" id="3381661"/>
    <lineage>
        <taxon>Bacteria</taxon>
        <taxon>Bacillati</taxon>
        <taxon>Bacillota</taxon>
        <taxon>Clostridia</taxon>
        <taxon>Eubacteriales</taxon>
        <taxon>Clostridiaceae</taxon>
        <taxon>Clostridium</taxon>
    </lineage>
</organism>
<dbReference type="Gene3D" id="1.20.1200.10">
    <property type="entry name" value="Cobalamin adenosyltransferase-like"/>
    <property type="match status" value="1"/>
</dbReference>
<comment type="caution">
    <text evidence="16">The sequence shown here is derived from an EMBL/GenBank/DDBJ whole genome shotgun (WGS) entry which is preliminary data.</text>
</comment>
<evidence type="ECO:0000256" key="14">
    <source>
        <dbReference type="RuleBase" id="RU366026"/>
    </source>
</evidence>
<sequence>MGKIYTKTGDQGYTTNLLSNKYSKADIEMEVQGSIDEINAYVGLLRSKLKLTSSKYEQNTYLKLDNTLKTIQYHLYLIGIEISTEYTKVYIKDEEISFLEKEIDYMFDNTEPLKSFIYYYGSENSTTCHVIRTIVRRSERIFVRALDNKIYPKGYRYVNRLSDFFYAFSRYINYLDGEQDEPMVLK</sequence>
<keyword evidence="6 14" id="KW-0808">Transferase</keyword>
<evidence type="ECO:0000256" key="13">
    <source>
        <dbReference type="ARBA" id="ARBA00048692"/>
    </source>
</evidence>
<keyword evidence="7 14" id="KW-0547">Nucleotide-binding</keyword>
<evidence type="ECO:0000256" key="6">
    <source>
        <dbReference type="ARBA" id="ARBA00022679"/>
    </source>
</evidence>
<evidence type="ECO:0000256" key="2">
    <source>
        <dbReference type="ARBA" id="ARBA00007487"/>
    </source>
</evidence>
<keyword evidence="17" id="KW-1185">Reference proteome</keyword>
<dbReference type="EMBL" id="JBJHZZ010000004">
    <property type="protein sequence ID" value="MFL0247013.1"/>
    <property type="molecule type" value="Genomic_DNA"/>
</dbReference>
<accession>A0ABW8T5J9</accession>
<keyword evidence="8 14" id="KW-0067">ATP-binding</keyword>
<evidence type="ECO:0000313" key="16">
    <source>
        <dbReference type="EMBL" id="MFL0247013.1"/>
    </source>
</evidence>
<dbReference type="Proteomes" id="UP001623591">
    <property type="component" value="Unassembled WGS sequence"/>
</dbReference>
<dbReference type="GO" id="GO:0008817">
    <property type="term" value="F:corrinoid adenosyltransferase activity"/>
    <property type="evidence" value="ECO:0007669"/>
    <property type="project" value="UniProtKB-EC"/>
</dbReference>
<dbReference type="NCBIfam" id="TIGR00636">
    <property type="entry name" value="PduO_Nterm"/>
    <property type="match status" value="1"/>
</dbReference>
<evidence type="ECO:0000313" key="17">
    <source>
        <dbReference type="Proteomes" id="UP001623591"/>
    </source>
</evidence>
<dbReference type="InterPro" id="IPR029499">
    <property type="entry name" value="PduO-typ"/>
</dbReference>
<feature type="domain" description="Cobalamin adenosyltransferase-like" evidence="15">
    <location>
        <begin position="4"/>
        <end position="172"/>
    </location>
</feature>
<dbReference type="InterPro" id="IPR016030">
    <property type="entry name" value="CblAdoTrfase-like"/>
</dbReference>
<name>A0ABW8T5J9_9CLOT</name>
<keyword evidence="5 14" id="KW-0169">Cobalamin biosynthesis</keyword>
<evidence type="ECO:0000256" key="4">
    <source>
        <dbReference type="ARBA" id="ARBA00020963"/>
    </source>
</evidence>
<dbReference type="InterPro" id="IPR036451">
    <property type="entry name" value="CblAdoTrfase-like_sf"/>
</dbReference>
<evidence type="ECO:0000259" key="15">
    <source>
        <dbReference type="Pfam" id="PF01923"/>
    </source>
</evidence>
<comment type="similarity">
    <text evidence="2 14">Belongs to the Cob(I)alamin adenosyltransferase family.</text>
</comment>
<comment type="pathway">
    <text evidence="1 14">Cofactor biosynthesis; adenosylcobalamin biosynthesis; adenosylcobalamin from cob(II)yrinate a,c-diamide: step 2/7.</text>
</comment>
<proteinExistence type="inferred from homology"/>
<dbReference type="PANTHER" id="PTHR12213:SF0">
    <property type="entry name" value="CORRINOID ADENOSYLTRANSFERASE MMAB"/>
    <property type="match status" value="1"/>
</dbReference>
<evidence type="ECO:0000256" key="9">
    <source>
        <dbReference type="ARBA" id="ARBA00031529"/>
    </source>
</evidence>
<evidence type="ECO:0000256" key="10">
    <source>
        <dbReference type="ARBA" id="ARBA00033334"/>
    </source>
</evidence>
<evidence type="ECO:0000256" key="11">
    <source>
        <dbReference type="ARBA" id="ARBA00033354"/>
    </source>
</evidence>
<evidence type="ECO:0000256" key="1">
    <source>
        <dbReference type="ARBA" id="ARBA00005121"/>
    </source>
</evidence>
<dbReference type="EC" id="2.5.1.17" evidence="3 14"/>
<evidence type="ECO:0000256" key="8">
    <source>
        <dbReference type="ARBA" id="ARBA00022840"/>
    </source>
</evidence>
<comment type="catalytic activity">
    <reaction evidence="12 14">
        <text>2 cob(II)yrinate a,c diamide + reduced [electron-transfer flavoprotein] + 2 ATP = 2 adenosylcob(III)yrinate a,c-diamide + 2 triphosphate + oxidized [electron-transfer flavoprotein] + 3 H(+)</text>
        <dbReference type="Rhea" id="RHEA:11528"/>
        <dbReference type="Rhea" id="RHEA-COMP:10685"/>
        <dbReference type="Rhea" id="RHEA-COMP:10686"/>
        <dbReference type="ChEBI" id="CHEBI:15378"/>
        <dbReference type="ChEBI" id="CHEBI:18036"/>
        <dbReference type="ChEBI" id="CHEBI:30616"/>
        <dbReference type="ChEBI" id="CHEBI:57692"/>
        <dbReference type="ChEBI" id="CHEBI:58307"/>
        <dbReference type="ChEBI" id="CHEBI:58503"/>
        <dbReference type="ChEBI" id="CHEBI:58537"/>
        <dbReference type="EC" id="2.5.1.17"/>
    </reaction>
</comment>
<gene>
    <name evidence="16" type="ORF">ACJDUG_08510</name>
</gene>
<evidence type="ECO:0000256" key="7">
    <source>
        <dbReference type="ARBA" id="ARBA00022741"/>
    </source>
</evidence>
<evidence type="ECO:0000256" key="5">
    <source>
        <dbReference type="ARBA" id="ARBA00022573"/>
    </source>
</evidence>
<evidence type="ECO:0000256" key="12">
    <source>
        <dbReference type="ARBA" id="ARBA00048555"/>
    </source>
</evidence>
<dbReference type="RefSeq" id="WP_406769471.1">
    <property type="nucleotide sequence ID" value="NZ_JBJHZZ010000004.1"/>
</dbReference>
<reference evidence="16 17" key="1">
    <citation type="submission" date="2024-11" db="EMBL/GenBank/DDBJ databases">
        <authorList>
            <person name="Heng Y.C."/>
            <person name="Lim A.C.H."/>
            <person name="Lee J.K.Y."/>
            <person name="Kittelmann S."/>
        </authorList>
    </citation>
    <scope>NUCLEOTIDE SEQUENCE [LARGE SCALE GENOMIC DNA]</scope>
    <source>
        <strain evidence="16 17">WILCCON 0185</strain>
    </source>
</reference>
<dbReference type="PANTHER" id="PTHR12213">
    <property type="entry name" value="CORRINOID ADENOSYLTRANSFERASE"/>
    <property type="match status" value="1"/>
</dbReference>